<dbReference type="RefSeq" id="WP_268608430.1">
    <property type="nucleotide sequence ID" value="NZ_CP113797.1"/>
</dbReference>
<dbReference type="PANTHER" id="PTHR47682:SF1">
    <property type="entry name" value="TETRATRICOPEPTIDE REPEAT (TPR)-CONTAINING PROTEIN"/>
    <property type="match status" value="1"/>
</dbReference>
<protein>
    <submittedName>
        <fullName evidence="1">(2Fe-2S) ferredoxin domain-containing protein</fullName>
    </submittedName>
</protein>
<evidence type="ECO:0000313" key="1">
    <source>
        <dbReference type="EMBL" id="WAL58965.1"/>
    </source>
</evidence>
<name>A0A9E8ZCY6_9CYAN</name>
<proteinExistence type="predicted"/>
<keyword evidence="2" id="KW-1185">Reference proteome</keyword>
<dbReference type="AlphaFoldDB" id="A0A9E8ZCY6"/>
<gene>
    <name evidence="1" type="ORF">OXH18_17535</name>
</gene>
<dbReference type="CDD" id="cd02980">
    <property type="entry name" value="TRX_Fd_family"/>
    <property type="match status" value="1"/>
</dbReference>
<dbReference type="Gene3D" id="3.40.30.10">
    <property type="entry name" value="Glutaredoxin"/>
    <property type="match status" value="1"/>
</dbReference>
<dbReference type="InterPro" id="IPR036249">
    <property type="entry name" value="Thioredoxin-like_sf"/>
</dbReference>
<dbReference type="Proteomes" id="UP001163152">
    <property type="component" value="Chromosome"/>
</dbReference>
<reference evidence="1" key="1">
    <citation type="submission" date="2022-12" db="EMBL/GenBank/DDBJ databases">
        <title>Polyphasic identification of a Novel Hot-Spring Cyanobacterium Ocullathermofonsia sinensis gen nov. sp. nov. and Genomic Insights on its Adaptations to the Thermal Habitat.</title>
        <authorList>
            <person name="Daroch M."/>
            <person name="Tang J."/>
            <person name="Jiang Y."/>
        </authorList>
    </citation>
    <scope>NUCLEOTIDE SEQUENCE</scope>
    <source>
        <strain evidence="1">PKUAC-SCTA174</strain>
    </source>
</reference>
<dbReference type="Pfam" id="PF01257">
    <property type="entry name" value="2Fe-2S_thioredx"/>
    <property type="match status" value="1"/>
</dbReference>
<evidence type="ECO:0000313" key="2">
    <source>
        <dbReference type="Proteomes" id="UP001163152"/>
    </source>
</evidence>
<dbReference type="PANTHER" id="PTHR47682">
    <property type="entry name" value="TETRATRICOPEPTIDE REPEAT (TPR)-CONTAINING PROTEIN"/>
    <property type="match status" value="1"/>
</dbReference>
<sequence>MSSPKRRCVLVCQHRSCARNGAADVLATFQQAAPCEVFVSGSDCLGQCASGPTVQVMPDGTWYCRIKPSDVAAIVEQHLQNNQPIANLLHPRFHPRYDSPLV</sequence>
<dbReference type="SUPFAM" id="SSF52833">
    <property type="entry name" value="Thioredoxin-like"/>
    <property type="match status" value="1"/>
</dbReference>
<dbReference type="KEGG" id="tsin:OXH18_17535"/>
<dbReference type="EMBL" id="CP113797">
    <property type="protein sequence ID" value="WAL58965.1"/>
    <property type="molecule type" value="Genomic_DNA"/>
</dbReference>
<accession>A0A9E8ZCY6</accession>
<organism evidence="1 2">
    <name type="scientific">Thermocoleostomius sinensis A174</name>
    <dbReference type="NCBI Taxonomy" id="2016057"/>
    <lineage>
        <taxon>Bacteria</taxon>
        <taxon>Bacillati</taxon>
        <taxon>Cyanobacteriota</taxon>
        <taxon>Cyanophyceae</taxon>
        <taxon>Oculatellales</taxon>
        <taxon>Oculatellaceae</taxon>
        <taxon>Thermocoleostomius</taxon>
    </lineage>
</organism>